<dbReference type="AlphaFoldDB" id="A0A8J8Y592"/>
<feature type="compositionally biased region" description="Basic residues" evidence="1">
    <location>
        <begin position="31"/>
        <end position="46"/>
    </location>
</feature>
<evidence type="ECO:0000313" key="2">
    <source>
        <dbReference type="EMBL" id="EAZ39878.1"/>
    </source>
</evidence>
<protein>
    <submittedName>
        <fullName evidence="2">Uncharacterized protein</fullName>
    </submittedName>
</protein>
<reference evidence="2" key="1">
    <citation type="journal article" date="2005" name="PLoS Biol.">
        <title>The genomes of Oryza sativa: a history of duplications.</title>
        <authorList>
            <person name="Yu J."/>
            <person name="Wang J."/>
            <person name="Lin W."/>
            <person name="Li S."/>
            <person name="Li H."/>
            <person name="Zhou J."/>
            <person name="Ni P."/>
            <person name="Dong W."/>
            <person name="Hu S."/>
            <person name="Zeng C."/>
            <person name="Zhang J."/>
            <person name="Zhang Y."/>
            <person name="Li R."/>
            <person name="Xu Z."/>
            <person name="Li S."/>
            <person name="Li X."/>
            <person name="Zheng H."/>
            <person name="Cong L."/>
            <person name="Lin L."/>
            <person name="Yin J."/>
            <person name="Geng J."/>
            <person name="Li G."/>
            <person name="Shi J."/>
            <person name="Liu J."/>
            <person name="Lv H."/>
            <person name="Li J."/>
            <person name="Wang J."/>
            <person name="Deng Y."/>
            <person name="Ran L."/>
            <person name="Shi X."/>
            <person name="Wang X."/>
            <person name="Wu Q."/>
            <person name="Li C."/>
            <person name="Ren X."/>
            <person name="Wang J."/>
            <person name="Wang X."/>
            <person name="Li D."/>
            <person name="Liu D."/>
            <person name="Zhang X."/>
            <person name="Ji Z."/>
            <person name="Zhao W."/>
            <person name="Sun Y."/>
            <person name="Zhang Z."/>
            <person name="Bao J."/>
            <person name="Han Y."/>
            <person name="Dong L."/>
            <person name="Ji J."/>
            <person name="Chen P."/>
            <person name="Wu S."/>
            <person name="Liu J."/>
            <person name="Xiao Y."/>
            <person name="Bu D."/>
            <person name="Tan J."/>
            <person name="Yang L."/>
            <person name="Ye C."/>
            <person name="Zhang J."/>
            <person name="Xu J."/>
            <person name="Zhou Y."/>
            <person name="Yu Y."/>
            <person name="Zhang B."/>
            <person name="Zhuang S."/>
            <person name="Wei H."/>
            <person name="Liu B."/>
            <person name="Lei M."/>
            <person name="Yu H."/>
            <person name="Li Y."/>
            <person name="Xu H."/>
            <person name="Wei S."/>
            <person name="He X."/>
            <person name="Fang L."/>
            <person name="Zhang Z."/>
            <person name="Zhang Y."/>
            <person name="Huang X."/>
            <person name="Su Z."/>
            <person name="Tong W."/>
            <person name="Li J."/>
            <person name="Tong Z."/>
            <person name="Li S."/>
            <person name="Ye J."/>
            <person name="Wang L."/>
            <person name="Fang L."/>
            <person name="Lei T."/>
            <person name="Chen C."/>
            <person name="Chen H."/>
            <person name="Xu Z."/>
            <person name="Li H."/>
            <person name="Huang H."/>
            <person name="Zhang F."/>
            <person name="Xu H."/>
            <person name="Li N."/>
            <person name="Zhao C."/>
            <person name="Li S."/>
            <person name="Dong L."/>
            <person name="Huang Y."/>
            <person name="Li L."/>
            <person name="Xi Y."/>
            <person name="Qi Q."/>
            <person name="Li W."/>
            <person name="Zhang B."/>
            <person name="Hu W."/>
            <person name="Zhang Y."/>
            <person name="Tian X."/>
            <person name="Jiao Y."/>
            <person name="Liang X."/>
            <person name="Jin J."/>
            <person name="Gao L."/>
            <person name="Zheng W."/>
            <person name="Hao B."/>
            <person name="Liu S."/>
            <person name="Wang W."/>
            <person name="Yuan L."/>
            <person name="Cao M."/>
            <person name="McDermott J."/>
            <person name="Samudrala R."/>
            <person name="Wang J."/>
            <person name="Wong G.K."/>
            <person name="Yang H."/>
        </authorList>
    </citation>
    <scope>NUCLEOTIDE SEQUENCE [LARGE SCALE GENOMIC DNA]</scope>
</reference>
<feature type="region of interest" description="Disordered" evidence="1">
    <location>
        <begin position="1"/>
        <end position="105"/>
    </location>
</feature>
<accession>A0A8J8Y592</accession>
<dbReference type="SMR" id="A0A8J8Y592"/>
<organism evidence="2">
    <name type="scientific">Oryza sativa subsp. japonica</name>
    <name type="common">Rice</name>
    <dbReference type="NCBI Taxonomy" id="39947"/>
    <lineage>
        <taxon>Eukaryota</taxon>
        <taxon>Viridiplantae</taxon>
        <taxon>Streptophyta</taxon>
        <taxon>Embryophyta</taxon>
        <taxon>Tracheophyta</taxon>
        <taxon>Spermatophyta</taxon>
        <taxon>Magnoliopsida</taxon>
        <taxon>Liliopsida</taxon>
        <taxon>Poales</taxon>
        <taxon>Poaceae</taxon>
        <taxon>BOP clade</taxon>
        <taxon>Oryzoideae</taxon>
        <taxon>Oryzeae</taxon>
        <taxon>Oryzinae</taxon>
        <taxon>Oryza</taxon>
        <taxon>Oryza sativa</taxon>
    </lineage>
</organism>
<reference evidence="2" key="2">
    <citation type="submission" date="2008-12" db="EMBL/GenBank/DDBJ databases">
        <title>Improved gene annotation of the rice (Oryza sativa) genomes.</title>
        <authorList>
            <person name="Wang J."/>
            <person name="Li R."/>
            <person name="Fan W."/>
            <person name="Huang Q."/>
            <person name="Zhang J."/>
            <person name="Zhou Y."/>
            <person name="Hu Y."/>
            <person name="Zi S."/>
            <person name="Li J."/>
            <person name="Ni P."/>
            <person name="Zheng H."/>
            <person name="Zhang Y."/>
            <person name="Zhao M."/>
            <person name="Hao Q."/>
            <person name="McDermott J."/>
            <person name="Samudrala R."/>
            <person name="Kristiansen K."/>
            <person name="Wong G.K.-S."/>
        </authorList>
    </citation>
    <scope>NUCLEOTIDE SEQUENCE</scope>
</reference>
<sequence>MADIRKNVATDCLGRQPSRRWRGPVSVHSCSRSHPHVARRIRRRNQGHPSAPQAPPLSSTPTVRAAASGVGGAGDSRERKGSSGGALLGRPHGPARSPRGDSADR</sequence>
<dbReference type="EMBL" id="CM000144">
    <property type="protein sequence ID" value="EAZ39878.1"/>
    <property type="molecule type" value="Genomic_DNA"/>
</dbReference>
<name>A0A8J8Y592_ORYSJ</name>
<gene>
    <name evidence="2" type="ORF">OsJ_24316</name>
</gene>
<evidence type="ECO:0000256" key="1">
    <source>
        <dbReference type="SAM" id="MobiDB-lite"/>
    </source>
</evidence>
<proteinExistence type="predicted"/>
<dbReference type="Proteomes" id="UP000007752">
    <property type="component" value="Chromosome 7"/>
</dbReference>